<feature type="transmembrane region" description="Helical" evidence="2">
    <location>
        <begin position="154"/>
        <end position="171"/>
    </location>
</feature>
<feature type="domain" description="NADP transhydrogenase beta-like" evidence="3">
    <location>
        <begin position="19"/>
        <end position="251"/>
    </location>
</feature>
<dbReference type="InterPro" id="IPR034300">
    <property type="entry name" value="PNTB-like"/>
</dbReference>
<keyword evidence="5" id="KW-1185">Reference proteome</keyword>
<gene>
    <name evidence="4" type="ORF">Sphch_2793</name>
</gene>
<feature type="transmembrane region" description="Helical" evidence="2">
    <location>
        <begin position="206"/>
        <end position="224"/>
    </location>
</feature>
<dbReference type="Proteomes" id="UP000007150">
    <property type="component" value="Chromosome 1"/>
</dbReference>
<dbReference type="EMBL" id="CP002798">
    <property type="protein sequence ID" value="AEG50428.1"/>
    <property type="molecule type" value="Genomic_DNA"/>
</dbReference>
<sequence length="264" mass="25871" precursor="true">MTPTVVTGWSLAALLFAAALLAPSALRRRAHFALAAMAVAGAVTLYSHDVMALPHICAALITGGAIGLALGRGVPRSGLPALLAGLIGLAGLAALLIGGAAWRDPHAFGLLDDATDRLRADAAAAMAAAIAWGAMACAGAATILRRGSAGRGHVLTGGAMLLATGGFVWAFAATPEVGRLLACGGAALFTGRGLTKRAMDAGTGPALALIGGFSGWAVAASAFLMENMAMAVAGGLAGAAGSLFCARLCGGPGRKGLADAERHP</sequence>
<evidence type="ECO:0000313" key="4">
    <source>
        <dbReference type="EMBL" id="AEG50428.1"/>
    </source>
</evidence>
<feature type="transmembrane region" description="Helical" evidence="2">
    <location>
        <begin position="122"/>
        <end position="142"/>
    </location>
</feature>
<accession>F6ET54</accession>
<dbReference type="PANTHER" id="PTHR44758:SF1">
    <property type="entry name" value="NAD(P) TRANSHYDROGENASE SUBUNIT BETA"/>
    <property type="match status" value="1"/>
</dbReference>
<proteinExistence type="predicted"/>
<reference evidence="4 5" key="1">
    <citation type="submission" date="2011-05" db="EMBL/GenBank/DDBJ databases">
        <title>Complete sequence of chromosome 1 of Sphingobium chlorophenolicum L-1.</title>
        <authorList>
            <consortium name="US DOE Joint Genome Institute"/>
            <person name="Lucas S."/>
            <person name="Han J."/>
            <person name="Lapidus A."/>
            <person name="Cheng J.-F."/>
            <person name="Goodwin L."/>
            <person name="Pitluck S."/>
            <person name="Peters L."/>
            <person name="Daligault H."/>
            <person name="Han C."/>
            <person name="Tapia R."/>
            <person name="Land M."/>
            <person name="Hauser L."/>
            <person name="Kyrpides N."/>
            <person name="Ivanova N."/>
            <person name="Pagani I."/>
            <person name="Turner P."/>
            <person name="Copley S."/>
            <person name="Woyke T."/>
        </authorList>
    </citation>
    <scope>NUCLEOTIDE SEQUENCE [LARGE SCALE GENOMIC DNA]</scope>
    <source>
        <strain evidence="4 5">L-1</strain>
    </source>
</reference>
<name>F6ET54_SPHCR</name>
<feature type="transmembrane region" description="Helical" evidence="2">
    <location>
        <begin position="50"/>
        <end position="70"/>
    </location>
</feature>
<keyword evidence="1" id="KW-0520">NAD</keyword>
<keyword evidence="2" id="KW-0472">Membrane</keyword>
<organism evidence="4 5">
    <name type="scientific">Sphingobium chlorophenolicum L-1</name>
    <dbReference type="NCBI Taxonomy" id="690566"/>
    <lineage>
        <taxon>Bacteria</taxon>
        <taxon>Pseudomonadati</taxon>
        <taxon>Pseudomonadota</taxon>
        <taxon>Alphaproteobacteria</taxon>
        <taxon>Sphingomonadales</taxon>
        <taxon>Sphingomonadaceae</taxon>
        <taxon>Sphingobium</taxon>
    </lineage>
</organism>
<evidence type="ECO:0000313" key="5">
    <source>
        <dbReference type="Proteomes" id="UP000007150"/>
    </source>
</evidence>
<feature type="transmembrane region" description="Helical" evidence="2">
    <location>
        <begin position="230"/>
        <end position="249"/>
    </location>
</feature>
<evidence type="ECO:0000259" key="3">
    <source>
        <dbReference type="Pfam" id="PF02233"/>
    </source>
</evidence>
<dbReference type="PANTHER" id="PTHR44758">
    <property type="entry name" value="NAD(P) TRANSHYDROGENASE SUBUNIT BETA"/>
    <property type="match status" value="1"/>
</dbReference>
<dbReference type="STRING" id="690566.Sphch_2793"/>
<evidence type="ECO:0000256" key="2">
    <source>
        <dbReference type="SAM" id="Phobius"/>
    </source>
</evidence>
<dbReference type="KEGG" id="sch:Sphch_2793"/>
<dbReference type="RefSeq" id="WP_013848664.1">
    <property type="nucleotide sequence ID" value="NC_015593.1"/>
</dbReference>
<dbReference type="HOGENOM" id="CLU_1053385_0_0_5"/>
<dbReference type="AlphaFoldDB" id="F6ET54"/>
<keyword evidence="2" id="KW-1133">Transmembrane helix</keyword>
<dbReference type="Pfam" id="PF02233">
    <property type="entry name" value="PNTB"/>
    <property type="match status" value="1"/>
</dbReference>
<feature type="transmembrane region" description="Helical" evidence="2">
    <location>
        <begin position="177"/>
        <end position="194"/>
    </location>
</feature>
<protein>
    <submittedName>
        <fullName evidence="4">NAD(P) transhydrogenase beta subunit</fullName>
    </submittedName>
</protein>
<feature type="transmembrane region" description="Helical" evidence="2">
    <location>
        <begin position="82"/>
        <end position="102"/>
    </location>
</feature>
<keyword evidence="2" id="KW-0812">Transmembrane</keyword>
<evidence type="ECO:0000256" key="1">
    <source>
        <dbReference type="ARBA" id="ARBA00023027"/>
    </source>
</evidence>